<dbReference type="AlphaFoldDB" id="A0A7W9WPJ0"/>
<accession>A0A7W9WPJ0</accession>
<evidence type="ECO:0000313" key="1">
    <source>
        <dbReference type="EMBL" id="MBB6101145.1"/>
    </source>
</evidence>
<evidence type="ECO:0000313" key="2">
    <source>
        <dbReference type="Proteomes" id="UP000571554"/>
    </source>
</evidence>
<reference evidence="1 2" key="1">
    <citation type="submission" date="2020-08" db="EMBL/GenBank/DDBJ databases">
        <title>Above-ground endophytic microbial communities from plants in different locations in the United States.</title>
        <authorList>
            <person name="Frank C."/>
        </authorList>
    </citation>
    <scope>NUCLEOTIDE SEQUENCE [LARGE SCALE GENOMIC DNA]</scope>
    <source>
        <strain evidence="1 2">WP4_2_2</strain>
    </source>
</reference>
<dbReference type="PANTHER" id="PTHR35175">
    <property type="entry name" value="DUF1289 DOMAIN-CONTAINING PROTEIN"/>
    <property type="match status" value="1"/>
</dbReference>
<dbReference type="RefSeq" id="WP_183722232.1">
    <property type="nucleotide sequence ID" value="NZ_JACHBW010000002.1"/>
</dbReference>
<keyword evidence="2" id="KW-1185">Reference proteome</keyword>
<proteinExistence type="predicted"/>
<dbReference type="EMBL" id="JACHBW010000002">
    <property type="protein sequence ID" value="MBB6101145.1"/>
    <property type="molecule type" value="Genomic_DNA"/>
</dbReference>
<dbReference type="Proteomes" id="UP000571554">
    <property type="component" value="Unassembled WGS sequence"/>
</dbReference>
<dbReference type="Pfam" id="PF06945">
    <property type="entry name" value="DUF1289"/>
    <property type="match status" value="1"/>
</dbReference>
<dbReference type="InterPro" id="IPR010710">
    <property type="entry name" value="DUF1289"/>
</dbReference>
<name>A0A7W9WPJ0_9BURK</name>
<dbReference type="PANTHER" id="PTHR35175:SF2">
    <property type="entry name" value="DUF1289 DOMAIN-CONTAINING PROTEIN"/>
    <property type="match status" value="1"/>
</dbReference>
<comment type="caution">
    <text evidence="1">The sequence shown here is derived from an EMBL/GenBank/DDBJ whole genome shotgun (WGS) entry which is preliminary data.</text>
</comment>
<protein>
    <recommendedName>
        <fullName evidence="3">DUF1289 domain-containing protein</fullName>
    </recommendedName>
</protein>
<organism evidence="1 2">
    <name type="scientific">Paraburkholderia bannensis</name>
    <dbReference type="NCBI Taxonomy" id="765414"/>
    <lineage>
        <taxon>Bacteria</taxon>
        <taxon>Pseudomonadati</taxon>
        <taxon>Pseudomonadota</taxon>
        <taxon>Betaproteobacteria</taxon>
        <taxon>Burkholderiales</taxon>
        <taxon>Burkholderiaceae</taxon>
        <taxon>Paraburkholderia</taxon>
    </lineage>
</organism>
<sequence>MTTPSPCINVCRMHEASGLCEGCLRTIDEIASWSTLEDDAKRAVWDAIEVRHAHWLTQRDAGKVARAADDAQHGDAR</sequence>
<gene>
    <name evidence="1" type="ORF">F4827_000971</name>
</gene>
<evidence type="ECO:0008006" key="3">
    <source>
        <dbReference type="Google" id="ProtNLM"/>
    </source>
</evidence>